<dbReference type="Proteomes" id="UP000887574">
    <property type="component" value="Unplaced"/>
</dbReference>
<sequence length="126" mass="14241">MRPRNFFCNSQSEFIQKLFEKKQRIDRREWKESRAVEVTFDKDSRMATASVGETRILCTVEAEISAPRRSSRPGAGSIQFSMEFLSMAHPSANESALDGETEECLTMLKHSSAKPIVLTLTHCALN</sequence>
<evidence type="ECO:0000259" key="1">
    <source>
        <dbReference type="Pfam" id="PF01138"/>
    </source>
</evidence>
<evidence type="ECO:0000313" key="2">
    <source>
        <dbReference type="Proteomes" id="UP000887574"/>
    </source>
</evidence>
<accession>A0A915CMN0</accession>
<dbReference type="InterPro" id="IPR020568">
    <property type="entry name" value="Ribosomal_Su5_D2-typ_SF"/>
</dbReference>
<feature type="domain" description="Exoribonuclease phosphorolytic" evidence="1">
    <location>
        <begin position="34"/>
        <end position="111"/>
    </location>
</feature>
<name>A0A915CMN0_9BILA</name>
<dbReference type="SUPFAM" id="SSF54211">
    <property type="entry name" value="Ribosomal protein S5 domain 2-like"/>
    <property type="match status" value="1"/>
</dbReference>
<evidence type="ECO:0000313" key="3">
    <source>
        <dbReference type="WBParaSite" id="jg10714"/>
    </source>
</evidence>
<proteinExistence type="predicted"/>
<reference evidence="3" key="1">
    <citation type="submission" date="2022-11" db="UniProtKB">
        <authorList>
            <consortium name="WormBaseParasite"/>
        </authorList>
    </citation>
    <scope>IDENTIFICATION</scope>
</reference>
<dbReference type="InterPro" id="IPR001247">
    <property type="entry name" value="ExoRNase_PH_dom1"/>
</dbReference>
<dbReference type="Pfam" id="PF01138">
    <property type="entry name" value="RNase_PH"/>
    <property type="match status" value="1"/>
</dbReference>
<dbReference type="InterPro" id="IPR027408">
    <property type="entry name" value="PNPase/RNase_PH_dom_sf"/>
</dbReference>
<organism evidence="2 3">
    <name type="scientific">Ditylenchus dipsaci</name>
    <dbReference type="NCBI Taxonomy" id="166011"/>
    <lineage>
        <taxon>Eukaryota</taxon>
        <taxon>Metazoa</taxon>
        <taxon>Ecdysozoa</taxon>
        <taxon>Nematoda</taxon>
        <taxon>Chromadorea</taxon>
        <taxon>Rhabditida</taxon>
        <taxon>Tylenchina</taxon>
        <taxon>Tylenchomorpha</taxon>
        <taxon>Sphaerularioidea</taxon>
        <taxon>Anguinidae</taxon>
        <taxon>Anguininae</taxon>
        <taxon>Ditylenchus</taxon>
    </lineage>
</organism>
<dbReference type="Gene3D" id="3.30.230.70">
    <property type="entry name" value="GHMP Kinase, N-terminal domain"/>
    <property type="match status" value="1"/>
</dbReference>
<protein>
    <submittedName>
        <fullName evidence="3">Exoribonuclease phosphorolytic domain-containing protein</fullName>
    </submittedName>
</protein>
<dbReference type="AlphaFoldDB" id="A0A915CMN0"/>
<dbReference type="WBParaSite" id="jg10714">
    <property type="protein sequence ID" value="jg10714"/>
    <property type="gene ID" value="jg10714"/>
</dbReference>
<keyword evidence="2" id="KW-1185">Reference proteome</keyword>